<dbReference type="EMBL" id="FOOE01000002">
    <property type="protein sequence ID" value="SFF54225.1"/>
    <property type="molecule type" value="Genomic_DNA"/>
</dbReference>
<keyword evidence="5 15" id="KW-0645">Protease</keyword>
<dbReference type="STRING" id="1529.SAMN04487885_10289"/>
<evidence type="ECO:0000256" key="6">
    <source>
        <dbReference type="ARBA" id="ARBA00022692"/>
    </source>
</evidence>
<keyword evidence="10 13" id="KW-1133">Transmembrane helix</keyword>
<evidence type="ECO:0000256" key="4">
    <source>
        <dbReference type="ARBA" id="ARBA00022475"/>
    </source>
</evidence>
<comment type="similarity">
    <text evidence="3">Belongs to the peptidase M50B family.</text>
</comment>
<evidence type="ECO:0000313" key="16">
    <source>
        <dbReference type="Proteomes" id="UP000182135"/>
    </source>
</evidence>
<dbReference type="InterPro" id="IPR052348">
    <property type="entry name" value="Metallopeptidase_M50B"/>
</dbReference>
<evidence type="ECO:0000256" key="11">
    <source>
        <dbReference type="ARBA" id="ARBA00023049"/>
    </source>
</evidence>
<comment type="subcellular location">
    <subcellularLocation>
        <location evidence="2">Cell membrane</location>
        <topology evidence="2">Multi-pass membrane protein</topology>
    </subcellularLocation>
</comment>
<dbReference type="InterPro" id="IPR044537">
    <property type="entry name" value="Rip2-like"/>
</dbReference>
<feature type="transmembrane region" description="Helical" evidence="13">
    <location>
        <begin position="124"/>
        <end position="145"/>
    </location>
</feature>
<dbReference type="GO" id="GO:0006508">
    <property type="term" value="P:proteolysis"/>
    <property type="evidence" value="ECO:0007669"/>
    <property type="project" value="UniProtKB-KW"/>
</dbReference>
<evidence type="ECO:0000256" key="10">
    <source>
        <dbReference type="ARBA" id="ARBA00022989"/>
    </source>
</evidence>
<evidence type="ECO:0000256" key="12">
    <source>
        <dbReference type="ARBA" id="ARBA00023136"/>
    </source>
</evidence>
<dbReference type="GO" id="GO:0005886">
    <property type="term" value="C:plasma membrane"/>
    <property type="evidence" value="ECO:0007669"/>
    <property type="project" value="UniProtKB-SubCell"/>
</dbReference>
<comment type="cofactor">
    <cofactor evidence="1">
        <name>Zn(2+)</name>
        <dbReference type="ChEBI" id="CHEBI:29105"/>
    </cofactor>
</comment>
<dbReference type="InterPro" id="IPR008915">
    <property type="entry name" value="Peptidase_M50"/>
</dbReference>
<evidence type="ECO:0000256" key="8">
    <source>
        <dbReference type="ARBA" id="ARBA00022801"/>
    </source>
</evidence>
<evidence type="ECO:0000256" key="5">
    <source>
        <dbReference type="ARBA" id="ARBA00022670"/>
    </source>
</evidence>
<protein>
    <submittedName>
        <fullName evidence="15">Zn-dependent protease (Includes SpoIVFB)</fullName>
    </submittedName>
</protein>
<dbReference type="RefSeq" id="WP_074844243.1">
    <property type="nucleotide sequence ID" value="NZ_BAAACD010000024.1"/>
</dbReference>
<accession>A0A1I2JH97</accession>
<dbReference type="GO" id="GO:0046872">
    <property type="term" value="F:metal ion binding"/>
    <property type="evidence" value="ECO:0007669"/>
    <property type="project" value="UniProtKB-KW"/>
</dbReference>
<evidence type="ECO:0000256" key="9">
    <source>
        <dbReference type="ARBA" id="ARBA00022833"/>
    </source>
</evidence>
<keyword evidence="9" id="KW-0862">Zinc</keyword>
<keyword evidence="16" id="KW-1185">Reference proteome</keyword>
<evidence type="ECO:0000256" key="13">
    <source>
        <dbReference type="SAM" id="Phobius"/>
    </source>
</evidence>
<gene>
    <name evidence="15" type="ORF">SAMN04487885_10289</name>
</gene>
<evidence type="ECO:0000256" key="3">
    <source>
        <dbReference type="ARBA" id="ARBA00007931"/>
    </source>
</evidence>
<dbReference type="Pfam" id="PF02163">
    <property type="entry name" value="Peptidase_M50"/>
    <property type="match status" value="1"/>
</dbReference>
<feature type="transmembrane region" description="Helical" evidence="13">
    <location>
        <begin position="177"/>
        <end position="194"/>
    </location>
</feature>
<dbReference type="OrthoDB" id="9800627at2"/>
<feature type="transmembrane region" description="Helical" evidence="13">
    <location>
        <begin position="6"/>
        <end position="27"/>
    </location>
</feature>
<feature type="domain" description="Peptidase M50" evidence="14">
    <location>
        <begin position="16"/>
        <end position="185"/>
    </location>
</feature>
<dbReference type="eggNOG" id="COG1994">
    <property type="taxonomic scope" value="Bacteria"/>
</dbReference>
<keyword evidence="12 13" id="KW-0472">Membrane</keyword>
<keyword evidence="7" id="KW-0479">Metal-binding</keyword>
<reference evidence="15 16" key="1">
    <citation type="submission" date="2016-10" db="EMBL/GenBank/DDBJ databases">
        <authorList>
            <person name="de Groot N.N."/>
        </authorList>
    </citation>
    <scope>NUCLEOTIDE SEQUENCE [LARGE SCALE GENOMIC DNA]</scope>
    <source>
        <strain evidence="15 16">NLAE-zl-G419</strain>
    </source>
</reference>
<keyword evidence="8" id="KW-0378">Hydrolase</keyword>
<organism evidence="15 16">
    <name type="scientific">Clostridium cadaveris</name>
    <dbReference type="NCBI Taxonomy" id="1529"/>
    <lineage>
        <taxon>Bacteria</taxon>
        <taxon>Bacillati</taxon>
        <taxon>Bacillota</taxon>
        <taxon>Clostridia</taxon>
        <taxon>Eubacteriales</taxon>
        <taxon>Clostridiaceae</taxon>
        <taxon>Clostridium</taxon>
    </lineage>
</organism>
<sequence length="215" mass="24797">MFGNFSLIDTICMIPGMLIGFTFHEYAHAKVADMLGDKTPRFQGRLTLNPVVHIDLIGFVLMIFAKIGWAKPVETNPRAFKNYYKDDLKVTLAGPLANLAVAVIFSLILGVFYRFGGEIESASLYTIVNTMFYYTIYLNVMMFIFNLLPLPSFDGGSVIRDLFPNFYYKYYNRYYEYRYIIVAIILLTPIIRIIRIPIERLTNILLMLALKIGMF</sequence>
<dbReference type="PANTHER" id="PTHR35864:SF1">
    <property type="entry name" value="ZINC METALLOPROTEASE YWHC-RELATED"/>
    <property type="match status" value="1"/>
</dbReference>
<evidence type="ECO:0000256" key="2">
    <source>
        <dbReference type="ARBA" id="ARBA00004651"/>
    </source>
</evidence>
<name>A0A1I2JH97_9CLOT</name>
<feature type="transmembrane region" description="Helical" evidence="13">
    <location>
        <begin position="48"/>
        <end position="70"/>
    </location>
</feature>
<keyword evidence="6 13" id="KW-0812">Transmembrane</keyword>
<evidence type="ECO:0000313" key="15">
    <source>
        <dbReference type="EMBL" id="SFF54225.1"/>
    </source>
</evidence>
<dbReference type="AlphaFoldDB" id="A0A1I2JH97"/>
<proteinExistence type="inferred from homology"/>
<dbReference type="PANTHER" id="PTHR35864">
    <property type="entry name" value="ZINC METALLOPROTEASE MJ0611-RELATED"/>
    <property type="match status" value="1"/>
</dbReference>
<feature type="transmembrane region" description="Helical" evidence="13">
    <location>
        <begin position="90"/>
        <end position="112"/>
    </location>
</feature>
<keyword evidence="4" id="KW-1003">Cell membrane</keyword>
<dbReference type="CDD" id="cd06158">
    <property type="entry name" value="S2P-M50_like_1"/>
    <property type="match status" value="1"/>
</dbReference>
<dbReference type="Proteomes" id="UP000182135">
    <property type="component" value="Unassembled WGS sequence"/>
</dbReference>
<evidence type="ECO:0000256" key="1">
    <source>
        <dbReference type="ARBA" id="ARBA00001947"/>
    </source>
</evidence>
<dbReference type="GO" id="GO:0008237">
    <property type="term" value="F:metallopeptidase activity"/>
    <property type="evidence" value="ECO:0007669"/>
    <property type="project" value="UniProtKB-KW"/>
</dbReference>
<evidence type="ECO:0000256" key="7">
    <source>
        <dbReference type="ARBA" id="ARBA00022723"/>
    </source>
</evidence>
<keyword evidence="11" id="KW-0482">Metalloprotease</keyword>
<evidence type="ECO:0000259" key="14">
    <source>
        <dbReference type="Pfam" id="PF02163"/>
    </source>
</evidence>